<accession>A0A368JWF8</accession>
<evidence type="ECO:0000313" key="1">
    <source>
        <dbReference type="EMBL" id="RCS21487.1"/>
    </source>
</evidence>
<organism evidence="1 2">
    <name type="scientific">Phyllobacterium salinisoli</name>
    <dbReference type="NCBI Taxonomy" id="1899321"/>
    <lineage>
        <taxon>Bacteria</taxon>
        <taxon>Pseudomonadati</taxon>
        <taxon>Pseudomonadota</taxon>
        <taxon>Alphaproteobacteria</taxon>
        <taxon>Hyphomicrobiales</taxon>
        <taxon>Phyllobacteriaceae</taxon>
        <taxon>Phyllobacterium</taxon>
    </lineage>
</organism>
<evidence type="ECO:0000313" key="2">
    <source>
        <dbReference type="Proteomes" id="UP000253420"/>
    </source>
</evidence>
<dbReference type="RefSeq" id="WP_114442874.1">
    <property type="nucleotide sequence ID" value="NZ_QOZG01000032.1"/>
</dbReference>
<keyword evidence="2" id="KW-1185">Reference proteome</keyword>
<sequence length="123" mass="13693">MREPINDLSPAARELVGRIEKAPAHEVSALVRNGDHEQTFGELRGFIASVRERFGVPGSLELDRDRLAQAIPNATPERVRAFSSGFSRAEFIASRVVTVQQANTLQMTQDNQHSQSKGRSFEF</sequence>
<dbReference type="AlphaFoldDB" id="A0A368JWF8"/>
<protein>
    <submittedName>
        <fullName evidence="1">Uncharacterized protein</fullName>
    </submittedName>
</protein>
<dbReference type="Proteomes" id="UP000253420">
    <property type="component" value="Unassembled WGS sequence"/>
</dbReference>
<reference evidence="1 2" key="1">
    <citation type="submission" date="2018-07" db="EMBL/GenBank/DDBJ databases">
        <title>The draft genome of Phyllobacterium salinisoli.</title>
        <authorList>
            <person name="Liu L."/>
            <person name="Li L."/>
            <person name="Zhang X."/>
            <person name="Liang L."/>
        </authorList>
    </citation>
    <scope>NUCLEOTIDE SEQUENCE [LARGE SCALE GENOMIC DNA]</scope>
    <source>
        <strain evidence="1 2">LLAN61</strain>
    </source>
</reference>
<gene>
    <name evidence="1" type="ORF">DUT91_23725</name>
</gene>
<dbReference type="EMBL" id="QOZG01000032">
    <property type="protein sequence ID" value="RCS21487.1"/>
    <property type="molecule type" value="Genomic_DNA"/>
</dbReference>
<proteinExistence type="predicted"/>
<name>A0A368JWF8_9HYPH</name>
<comment type="caution">
    <text evidence="1">The sequence shown here is derived from an EMBL/GenBank/DDBJ whole genome shotgun (WGS) entry which is preliminary data.</text>
</comment>